<evidence type="ECO:0000256" key="1">
    <source>
        <dbReference type="SAM" id="MobiDB-lite"/>
    </source>
</evidence>
<feature type="compositionally biased region" description="Polar residues" evidence="1">
    <location>
        <begin position="150"/>
        <end position="167"/>
    </location>
</feature>
<sequence>MGRKRYADESDTSEEDSSSERWKMRYKRLKKLIKKNDSHNGTPTLSDGNPESHRSRFRYELENPMPQVQPSAHNSTAGESNDEVEEVSLSKELLDAIGKRTYEKRVFAPTLHSEFAIRWGDRRKSKNGTAIPPGTEIRSIQAGQCEEGTPQKSPGNAIDQRSSADGS</sequence>
<dbReference type="AlphaFoldDB" id="A0A154PNA8"/>
<reference evidence="2 3" key="1">
    <citation type="submission" date="2015-07" db="EMBL/GenBank/DDBJ databases">
        <title>The genome of Dufourea novaeangliae.</title>
        <authorList>
            <person name="Pan H."/>
            <person name="Kapheim K."/>
        </authorList>
    </citation>
    <scope>NUCLEOTIDE SEQUENCE [LARGE SCALE GENOMIC DNA]</scope>
    <source>
        <strain evidence="2">0120121106</strain>
        <tissue evidence="2">Whole body</tissue>
    </source>
</reference>
<keyword evidence="3" id="KW-1185">Reference proteome</keyword>
<evidence type="ECO:0000313" key="2">
    <source>
        <dbReference type="EMBL" id="KZC12710.1"/>
    </source>
</evidence>
<organism evidence="2 3">
    <name type="scientific">Dufourea novaeangliae</name>
    <name type="common">Sweat bee</name>
    <dbReference type="NCBI Taxonomy" id="178035"/>
    <lineage>
        <taxon>Eukaryota</taxon>
        <taxon>Metazoa</taxon>
        <taxon>Ecdysozoa</taxon>
        <taxon>Arthropoda</taxon>
        <taxon>Hexapoda</taxon>
        <taxon>Insecta</taxon>
        <taxon>Pterygota</taxon>
        <taxon>Neoptera</taxon>
        <taxon>Endopterygota</taxon>
        <taxon>Hymenoptera</taxon>
        <taxon>Apocrita</taxon>
        <taxon>Aculeata</taxon>
        <taxon>Apoidea</taxon>
        <taxon>Anthophila</taxon>
        <taxon>Halictidae</taxon>
        <taxon>Rophitinae</taxon>
        <taxon>Dufourea</taxon>
    </lineage>
</organism>
<accession>A0A154PNA8</accession>
<name>A0A154PNA8_DUFNO</name>
<proteinExistence type="predicted"/>
<feature type="compositionally biased region" description="Basic and acidic residues" evidence="1">
    <location>
        <begin position="50"/>
        <end position="61"/>
    </location>
</feature>
<feature type="compositionally biased region" description="Basic residues" evidence="1">
    <location>
        <begin position="24"/>
        <end position="33"/>
    </location>
</feature>
<feature type="compositionally biased region" description="Polar residues" evidence="1">
    <location>
        <begin position="39"/>
        <end position="49"/>
    </location>
</feature>
<protein>
    <submittedName>
        <fullName evidence="2">Uncharacterized protein</fullName>
    </submittedName>
</protein>
<evidence type="ECO:0000313" key="3">
    <source>
        <dbReference type="Proteomes" id="UP000076502"/>
    </source>
</evidence>
<dbReference type="EMBL" id="KQ434968">
    <property type="protein sequence ID" value="KZC12710.1"/>
    <property type="molecule type" value="Genomic_DNA"/>
</dbReference>
<gene>
    <name evidence="2" type="ORF">WN55_04804</name>
</gene>
<dbReference type="Proteomes" id="UP000076502">
    <property type="component" value="Unassembled WGS sequence"/>
</dbReference>
<feature type="compositionally biased region" description="Polar residues" evidence="1">
    <location>
        <begin position="66"/>
        <end position="79"/>
    </location>
</feature>
<feature type="region of interest" description="Disordered" evidence="1">
    <location>
        <begin position="1"/>
        <end position="86"/>
    </location>
</feature>
<feature type="region of interest" description="Disordered" evidence="1">
    <location>
        <begin position="123"/>
        <end position="167"/>
    </location>
</feature>